<feature type="transmembrane region" description="Helical" evidence="2">
    <location>
        <begin position="165"/>
        <end position="185"/>
    </location>
</feature>
<dbReference type="Proteomes" id="UP000799438">
    <property type="component" value="Unassembled WGS sequence"/>
</dbReference>
<accession>A0A6A6B7N0</accession>
<evidence type="ECO:0000256" key="1">
    <source>
        <dbReference type="SAM" id="MobiDB-lite"/>
    </source>
</evidence>
<feature type="transmembrane region" description="Helical" evidence="2">
    <location>
        <begin position="48"/>
        <end position="67"/>
    </location>
</feature>
<proteinExistence type="predicted"/>
<reference evidence="3" key="1">
    <citation type="journal article" date="2020" name="Stud. Mycol.">
        <title>101 Dothideomycetes genomes: a test case for predicting lifestyles and emergence of pathogens.</title>
        <authorList>
            <person name="Haridas S."/>
            <person name="Albert R."/>
            <person name="Binder M."/>
            <person name="Bloem J."/>
            <person name="Labutti K."/>
            <person name="Salamov A."/>
            <person name="Andreopoulos B."/>
            <person name="Baker S."/>
            <person name="Barry K."/>
            <person name="Bills G."/>
            <person name="Bluhm B."/>
            <person name="Cannon C."/>
            <person name="Castanera R."/>
            <person name="Culley D."/>
            <person name="Daum C."/>
            <person name="Ezra D."/>
            <person name="Gonzalez J."/>
            <person name="Henrissat B."/>
            <person name="Kuo A."/>
            <person name="Liang C."/>
            <person name="Lipzen A."/>
            <person name="Lutzoni F."/>
            <person name="Magnuson J."/>
            <person name="Mondo S."/>
            <person name="Nolan M."/>
            <person name="Ohm R."/>
            <person name="Pangilinan J."/>
            <person name="Park H.-J."/>
            <person name="Ramirez L."/>
            <person name="Alfaro M."/>
            <person name="Sun H."/>
            <person name="Tritt A."/>
            <person name="Yoshinaga Y."/>
            <person name="Zwiers L.-H."/>
            <person name="Turgeon B."/>
            <person name="Goodwin S."/>
            <person name="Spatafora J."/>
            <person name="Crous P."/>
            <person name="Grigoriev I."/>
        </authorList>
    </citation>
    <scope>NUCLEOTIDE SEQUENCE</scope>
    <source>
        <strain evidence="3">CBS 121167</strain>
    </source>
</reference>
<name>A0A6A6B7N0_9PEZI</name>
<dbReference type="EMBL" id="ML995492">
    <property type="protein sequence ID" value="KAF2139578.1"/>
    <property type="molecule type" value="Genomic_DNA"/>
</dbReference>
<feature type="region of interest" description="Disordered" evidence="1">
    <location>
        <begin position="1"/>
        <end position="27"/>
    </location>
</feature>
<keyword evidence="2" id="KW-0812">Transmembrane</keyword>
<dbReference type="PANTHER" id="PTHR37919">
    <property type="entry name" value="PROTEIN CBG05606"/>
    <property type="match status" value="1"/>
</dbReference>
<protein>
    <recommendedName>
        <fullName evidence="5">EXPERA domain-containing protein</fullName>
    </recommendedName>
</protein>
<evidence type="ECO:0000256" key="2">
    <source>
        <dbReference type="SAM" id="Phobius"/>
    </source>
</evidence>
<dbReference type="RefSeq" id="XP_033395291.1">
    <property type="nucleotide sequence ID" value="XM_033538315.1"/>
</dbReference>
<evidence type="ECO:0000313" key="4">
    <source>
        <dbReference type="Proteomes" id="UP000799438"/>
    </source>
</evidence>
<evidence type="ECO:0008006" key="5">
    <source>
        <dbReference type="Google" id="ProtNLM"/>
    </source>
</evidence>
<feature type="transmembrane region" description="Helical" evidence="2">
    <location>
        <begin position="200"/>
        <end position="223"/>
    </location>
</feature>
<dbReference type="AlphaFoldDB" id="A0A6A6B7N0"/>
<dbReference type="GeneID" id="54295811"/>
<keyword evidence="2" id="KW-1133">Transmembrane helix</keyword>
<dbReference type="PANTHER" id="PTHR37919:SF2">
    <property type="entry name" value="EXPERA DOMAIN-CONTAINING PROTEIN"/>
    <property type="match status" value="1"/>
</dbReference>
<keyword evidence="2" id="KW-0472">Membrane</keyword>
<sequence length="245" mass="26913">MVSTRNHPTAFPSPDLTSPSKRASTPSTAVARRSKSAQWTHTPSNLTLLWLAISLPLVIWDTGYVFLRPHSMPGGKLHWPIWQPYALYGTIDYVYGWPAYNSQNGFTAAQASLNAVETIFYFVYLWLVLRNGTQAGAKGRGAPSRAFVGWFAQSREVAGNAAGKAVLVGFTAAVMTVSKTVLYWLNEYFGGFENIGHNDFTSLLCLWIIPNGAWIIVPSYMIYVFGQEIVEGLNVAAGVASKKLV</sequence>
<keyword evidence="4" id="KW-1185">Reference proteome</keyword>
<feature type="compositionally biased region" description="Polar residues" evidence="1">
    <location>
        <begin position="15"/>
        <end position="27"/>
    </location>
</feature>
<gene>
    <name evidence="3" type="ORF">K452DRAFT_254062</name>
</gene>
<dbReference type="OrthoDB" id="60858at2759"/>
<evidence type="ECO:0000313" key="3">
    <source>
        <dbReference type="EMBL" id="KAF2139578.1"/>
    </source>
</evidence>
<organism evidence="3 4">
    <name type="scientific">Aplosporella prunicola CBS 121167</name>
    <dbReference type="NCBI Taxonomy" id="1176127"/>
    <lineage>
        <taxon>Eukaryota</taxon>
        <taxon>Fungi</taxon>
        <taxon>Dikarya</taxon>
        <taxon>Ascomycota</taxon>
        <taxon>Pezizomycotina</taxon>
        <taxon>Dothideomycetes</taxon>
        <taxon>Dothideomycetes incertae sedis</taxon>
        <taxon>Botryosphaeriales</taxon>
        <taxon>Aplosporellaceae</taxon>
        <taxon>Aplosporella</taxon>
    </lineage>
</organism>